<dbReference type="AlphaFoldDB" id="A0A1T0CMD7"/>
<evidence type="ECO:0000259" key="1">
    <source>
        <dbReference type="SMART" id="SM01126"/>
    </source>
</evidence>
<protein>
    <submittedName>
        <fullName evidence="2">DDE transposase</fullName>
    </submittedName>
</protein>
<comment type="caution">
    <text evidence="2">The sequence shown here is derived from an EMBL/GenBank/DDBJ whole genome shotgun (WGS) entry which is preliminary data.</text>
</comment>
<dbReference type="InterPro" id="IPR024445">
    <property type="entry name" value="Tnp_ISXO2-like"/>
</dbReference>
<dbReference type="Pfam" id="PF12762">
    <property type="entry name" value="DDE_Tnp_IS1595"/>
    <property type="match status" value="1"/>
</dbReference>
<feature type="domain" description="ISXO2-like transposase" evidence="1">
    <location>
        <begin position="140"/>
        <end position="304"/>
    </location>
</feature>
<accession>A0A1T0CMD7</accession>
<proteinExistence type="predicted"/>
<evidence type="ECO:0000313" key="3">
    <source>
        <dbReference type="Proteomes" id="UP000190683"/>
    </source>
</evidence>
<dbReference type="STRING" id="573983.B0681_09535"/>
<dbReference type="InterPro" id="IPR024442">
    <property type="entry name" value="Transposase_Zn_ribbon"/>
</dbReference>
<dbReference type="SMART" id="SM01126">
    <property type="entry name" value="DDE_Tnp_IS1595"/>
    <property type="match status" value="1"/>
</dbReference>
<dbReference type="Pfam" id="PF12760">
    <property type="entry name" value="Zn_ribbon_IS1595"/>
    <property type="match status" value="1"/>
</dbReference>
<sequence>MPQHFLLSAEARNLSPIAIARMSEHEAVMTMKKLRWGEGKDVICPRCGKKHEAYYIKSRKQWQCKECNYRFSVTAGTLFAHHKLPLRDILFACSLYVNAAKGISALQIARDLNVQYKTAFVLLHKIKEALKVHKQREMMQLSGVVHMDATYVHSSQKPKNKKSERVDRRLKQHENPLKRAILVMRDSFAKQDDTQDDKQIGARNTIAFVAKSENSKVVNQLANKHIEKGSTIHTDESPAYDNLIYFHDLKRVNHQKEYRSDTGVTNNLAESYFSRFKRMYYGQVHKMNNAYLYEYANEIAYREDTRRLSNGVIFNDVVSKCLTSLPSDDWRGYWQGNKKRVETLAA</sequence>
<dbReference type="Proteomes" id="UP000190683">
    <property type="component" value="Unassembled WGS sequence"/>
</dbReference>
<evidence type="ECO:0000313" key="2">
    <source>
        <dbReference type="EMBL" id="OOS23429.1"/>
    </source>
</evidence>
<name>A0A1T0CMD7_9GAMM</name>
<reference evidence="2 3" key="1">
    <citation type="submission" date="2017-02" db="EMBL/GenBank/DDBJ databases">
        <title>Draft genome sequence of Moraxella porci CCUG 54912T type strain.</title>
        <authorList>
            <person name="Salva-Serra F."/>
            <person name="Engstrom-Jakobsson H."/>
            <person name="Thorell K."/>
            <person name="Jaen-Luchoro D."/>
            <person name="Gonzales-Siles L."/>
            <person name="Karlsson R."/>
            <person name="Yazdan S."/>
            <person name="Boulund F."/>
            <person name="Johnning A."/>
            <person name="Engstrand L."/>
            <person name="Kristiansson E."/>
            <person name="Moore E."/>
        </authorList>
    </citation>
    <scope>NUCLEOTIDE SEQUENCE [LARGE SCALE GENOMIC DNA]</scope>
    <source>
        <strain evidence="2 3">CCUG 54912</strain>
    </source>
</reference>
<gene>
    <name evidence="2" type="ORF">B0681_09535</name>
</gene>
<keyword evidence="3" id="KW-1185">Reference proteome</keyword>
<dbReference type="NCBIfam" id="NF033547">
    <property type="entry name" value="transpos_IS1595"/>
    <property type="match status" value="1"/>
</dbReference>
<dbReference type="EMBL" id="MUYV01000014">
    <property type="protein sequence ID" value="OOS23429.1"/>
    <property type="molecule type" value="Genomic_DNA"/>
</dbReference>
<organism evidence="2 3">
    <name type="scientific">Moraxella porci DSM 25326</name>
    <dbReference type="NCBI Taxonomy" id="573983"/>
    <lineage>
        <taxon>Bacteria</taxon>
        <taxon>Pseudomonadati</taxon>
        <taxon>Pseudomonadota</taxon>
        <taxon>Gammaproteobacteria</taxon>
        <taxon>Moraxellales</taxon>
        <taxon>Moraxellaceae</taxon>
        <taxon>Moraxella</taxon>
    </lineage>
</organism>